<proteinExistence type="predicted"/>
<evidence type="ECO:0008006" key="3">
    <source>
        <dbReference type="Google" id="ProtNLM"/>
    </source>
</evidence>
<dbReference type="RefSeq" id="WP_153359324.1">
    <property type="nucleotide sequence ID" value="NZ_WIXI01000050.1"/>
</dbReference>
<dbReference type="AlphaFoldDB" id="A0A6A8ALD8"/>
<comment type="caution">
    <text evidence="1">The sequence shown here is derived from an EMBL/GenBank/DDBJ whole genome shotgun (WGS) entry which is preliminary data.</text>
</comment>
<dbReference type="Proteomes" id="UP000435138">
    <property type="component" value="Unassembled WGS sequence"/>
</dbReference>
<dbReference type="PANTHER" id="PTHR37844">
    <property type="entry name" value="SER/THR PROTEIN PHOSPHATASE SUPERFAMILY (AFU_ORTHOLOGUE AFUA_1G14840)"/>
    <property type="match status" value="1"/>
</dbReference>
<sequence length="205" mass="23654">MSLLRSMQKEDRWPDFTPPLRRDYHAATVADFCTAALRATLWTDFEIPWGGNDDEFTVDERRAFAINFCRRYMLDFREIFRSDAFPEGMPGLVTSRELIARHAESRAFIKAELDKPWQGKTVVVSHHAPTPRSLIERFRGHPSNAAFASDLSEVFHRGKPDVWVHGHIHQFFDYVEGGTRIVCNAVGYRHERGTNGYRPGFVIDL</sequence>
<evidence type="ECO:0000313" key="1">
    <source>
        <dbReference type="EMBL" id="MQY49531.1"/>
    </source>
</evidence>
<evidence type="ECO:0000313" key="2">
    <source>
        <dbReference type="Proteomes" id="UP000435138"/>
    </source>
</evidence>
<dbReference type="InterPro" id="IPR029052">
    <property type="entry name" value="Metallo-depent_PP-like"/>
</dbReference>
<dbReference type="EMBL" id="WIXI01000050">
    <property type="protein sequence ID" value="MQY49531.1"/>
    <property type="molecule type" value="Genomic_DNA"/>
</dbReference>
<dbReference type="Gene3D" id="3.60.21.10">
    <property type="match status" value="1"/>
</dbReference>
<reference evidence="1 2" key="1">
    <citation type="submission" date="2019-11" db="EMBL/GenBank/DDBJ databases">
        <title>Genome analysis of Rhizobacterium cereale a novel genus and species isolated from maize roots in North Spain.</title>
        <authorList>
            <person name="Menendez E."/>
            <person name="Flores-Felix J.D."/>
            <person name="Ramirez-Bahena M.-H."/>
            <person name="Igual J.M."/>
            <person name="Garcia-Fraile P."/>
            <person name="Peix A."/>
            <person name="Velazquez E."/>
        </authorList>
    </citation>
    <scope>NUCLEOTIDE SEQUENCE [LARGE SCALE GENOMIC DNA]</scope>
    <source>
        <strain evidence="1 2">RZME27</strain>
    </source>
</reference>
<dbReference type="PANTHER" id="PTHR37844:SF2">
    <property type="entry name" value="SER_THR PROTEIN PHOSPHATASE SUPERFAMILY (AFU_ORTHOLOGUE AFUA_1G14840)"/>
    <property type="match status" value="1"/>
</dbReference>
<name>A0A6A8ALD8_9HYPH</name>
<keyword evidence="2" id="KW-1185">Reference proteome</keyword>
<gene>
    <name evidence="1" type="ORF">GAO09_26200</name>
</gene>
<organism evidence="1 2">
    <name type="scientific">Endobacterium cereale</name>
    <dbReference type="NCBI Taxonomy" id="2663029"/>
    <lineage>
        <taxon>Bacteria</taxon>
        <taxon>Pseudomonadati</taxon>
        <taxon>Pseudomonadota</taxon>
        <taxon>Alphaproteobacteria</taxon>
        <taxon>Hyphomicrobiales</taxon>
        <taxon>Rhizobiaceae</taxon>
        <taxon>Endobacterium</taxon>
    </lineage>
</organism>
<accession>A0A6A8ALD8</accession>
<dbReference type="SUPFAM" id="SSF56300">
    <property type="entry name" value="Metallo-dependent phosphatases"/>
    <property type="match status" value="1"/>
</dbReference>
<protein>
    <recommendedName>
        <fullName evidence="3">Metallophosphoesterase</fullName>
    </recommendedName>
</protein>